<gene>
    <name evidence="2" type="ORF">UFOPK3610_00227</name>
</gene>
<keyword evidence="1" id="KW-0812">Transmembrane</keyword>
<accession>A0A6J7G3B3</accession>
<keyword evidence="1" id="KW-0472">Membrane</keyword>
<evidence type="ECO:0000256" key="1">
    <source>
        <dbReference type="SAM" id="Phobius"/>
    </source>
</evidence>
<evidence type="ECO:0000313" key="2">
    <source>
        <dbReference type="EMBL" id="CAB4902882.1"/>
    </source>
</evidence>
<feature type="transmembrane region" description="Helical" evidence="1">
    <location>
        <begin position="190"/>
        <end position="210"/>
    </location>
</feature>
<organism evidence="2">
    <name type="scientific">freshwater metagenome</name>
    <dbReference type="NCBI Taxonomy" id="449393"/>
    <lineage>
        <taxon>unclassified sequences</taxon>
        <taxon>metagenomes</taxon>
        <taxon>ecological metagenomes</taxon>
    </lineage>
</organism>
<dbReference type="AlphaFoldDB" id="A0A6J7G3B3"/>
<dbReference type="EMBL" id="CAFBMR010000004">
    <property type="protein sequence ID" value="CAB4902882.1"/>
    <property type="molecule type" value="Genomic_DNA"/>
</dbReference>
<name>A0A6J7G3B3_9ZZZZ</name>
<keyword evidence="1" id="KW-1133">Transmembrane helix</keyword>
<protein>
    <submittedName>
        <fullName evidence="2">Unannotated protein</fullName>
    </submittedName>
</protein>
<sequence>MAATRSLLRKPAVARSLLIVAVLVGAFATTSAITGWIYLRNGPIVADLGRVNGGEGSHSLLMEAAGVSVDVAVPLVEWWGEAEIRAQSVSPGEIFYGEDALDDARGYLIGSSYAAARPTGDGTWKIFPVPGQGAPAAPETRQWTASGTGRVVRIPVSGSDGAMVLVRLDGDSPVIADLSVQFTASHARTYVLLFSLLAGACFAAALFFVIRDPKRPRRKST</sequence>
<proteinExistence type="predicted"/>
<reference evidence="2" key="1">
    <citation type="submission" date="2020-05" db="EMBL/GenBank/DDBJ databases">
        <authorList>
            <person name="Chiriac C."/>
            <person name="Salcher M."/>
            <person name="Ghai R."/>
            <person name="Kavagutti S V."/>
        </authorList>
    </citation>
    <scope>NUCLEOTIDE SEQUENCE</scope>
</reference>